<name>A0A0R1WD01_9LACO</name>
<comment type="caution">
    <text evidence="6">The sequence shown here is derived from an EMBL/GenBank/DDBJ whole genome shotgun (WGS) entry which is preliminary data.</text>
</comment>
<reference evidence="6 7" key="1">
    <citation type="journal article" date="2015" name="Genome Announc.">
        <title>Expanding the biotechnology potential of lactobacilli through comparative genomics of 213 strains and associated genera.</title>
        <authorList>
            <person name="Sun Z."/>
            <person name="Harris H.M."/>
            <person name="McCann A."/>
            <person name="Guo C."/>
            <person name="Argimon S."/>
            <person name="Zhang W."/>
            <person name="Yang X."/>
            <person name="Jeffery I.B."/>
            <person name="Cooney J.C."/>
            <person name="Kagawa T.F."/>
            <person name="Liu W."/>
            <person name="Song Y."/>
            <person name="Salvetti E."/>
            <person name="Wrobel A."/>
            <person name="Rasinkangas P."/>
            <person name="Parkhill J."/>
            <person name="Rea M.C."/>
            <person name="O'Sullivan O."/>
            <person name="Ritari J."/>
            <person name="Douillard F.P."/>
            <person name="Paul Ross R."/>
            <person name="Yang R."/>
            <person name="Briner A.E."/>
            <person name="Felis G.E."/>
            <person name="de Vos W.M."/>
            <person name="Barrangou R."/>
            <person name="Klaenhammer T.R."/>
            <person name="Caufield P.W."/>
            <person name="Cui Y."/>
            <person name="Zhang H."/>
            <person name="O'Toole P.W."/>
        </authorList>
    </citation>
    <scope>NUCLEOTIDE SEQUENCE [LARGE SCALE GENOMIC DNA]</scope>
    <source>
        <strain evidence="6 7">DSM 4864</strain>
    </source>
</reference>
<dbReference type="PATRIC" id="fig|1423779.3.peg.1903"/>
<dbReference type="PANTHER" id="PTHR42734">
    <property type="entry name" value="METAL TRANSPORT SYSTEM ATP-BINDING PROTEIN TM_0124-RELATED"/>
    <property type="match status" value="1"/>
</dbReference>
<dbReference type="InterPro" id="IPR027417">
    <property type="entry name" value="P-loop_NTPase"/>
</dbReference>
<evidence type="ECO:0000256" key="1">
    <source>
        <dbReference type="ARBA" id="ARBA00005417"/>
    </source>
</evidence>
<dbReference type="InterPro" id="IPR003593">
    <property type="entry name" value="AAA+_ATPase"/>
</dbReference>
<gene>
    <name evidence="6" type="ORF">FC49_GL001836</name>
</gene>
<dbReference type="GO" id="GO:0005524">
    <property type="term" value="F:ATP binding"/>
    <property type="evidence" value="ECO:0007669"/>
    <property type="project" value="UniProtKB-KW"/>
</dbReference>
<dbReference type="Gene3D" id="3.40.50.300">
    <property type="entry name" value="P-loop containing nucleotide triphosphate hydrolases"/>
    <property type="match status" value="1"/>
</dbReference>
<dbReference type="InterPro" id="IPR003439">
    <property type="entry name" value="ABC_transporter-like_ATP-bd"/>
</dbReference>
<evidence type="ECO:0000256" key="4">
    <source>
        <dbReference type="ARBA" id="ARBA00022840"/>
    </source>
</evidence>
<keyword evidence="2" id="KW-0813">Transport</keyword>
<dbReference type="PROSITE" id="PS50893">
    <property type="entry name" value="ABC_TRANSPORTER_2"/>
    <property type="match status" value="1"/>
</dbReference>
<evidence type="ECO:0000256" key="3">
    <source>
        <dbReference type="ARBA" id="ARBA00022741"/>
    </source>
</evidence>
<dbReference type="PANTHER" id="PTHR42734:SF6">
    <property type="entry name" value="MOLYBDATE IMPORT ATP-BINDING PROTEIN MOLC"/>
    <property type="match status" value="1"/>
</dbReference>
<dbReference type="GO" id="GO:0016887">
    <property type="term" value="F:ATP hydrolysis activity"/>
    <property type="evidence" value="ECO:0007669"/>
    <property type="project" value="InterPro"/>
</dbReference>
<dbReference type="Pfam" id="PF00005">
    <property type="entry name" value="ABC_tran"/>
    <property type="match status" value="1"/>
</dbReference>
<organism evidence="6 7">
    <name type="scientific">Limosilactobacillus oris DSM 4864</name>
    <dbReference type="NCBI Taxonomy" id="1423779"/>
    <lineage>
        <taxon>Bacteria</taxon>
        <taxon>Bacillati</taxon>
        <taxon>Bacillota</taxon>
        <taxon>Bacilli</taxon>
        <taxon>Lactobacillales</taxon>
        <taxon>Lactobacillaceae</taxon>
        <taxon>Limosilactobacillus</taxon>
    </lineage>
</organism>
<evidence type="ECO:0000313" key="7">
    <source>
        <dbReference type="Proteomes" id="UP000050973"/>
    </source>
</evidence>
<dbReference type="SMART" id="SM00382">
    <property type="entry name" value="AAA"/>
    <property type="match status" value="1"/>
</dbReference>
<dbReference type="RefSeq" id="WP_003711374.1">
    <property type="nucleotide sequence ID" value="NZ_AZGE01000008.1"/>
</dbReference>
<proteinExistence type="inferred from homology"/>
<keyword evidence="3" id="KW-0547">Nucleotide-binding</keyword>
<dbReference type="AlphaFoldDB" id="A0A0R1WD01"/>
<dbReference type="InterPro" id="IPR050153">
    <property type="entry name" value="Metal_Ion_Import_ABC"/>
</dbReference>
<dbReference type="CDD" id="cd03214">
    <property type="entry name" value="ABC_Iron-Siderophores_B12_Hemin"/>
    <property type="match status" value="1"/>
</dbReference>
<sequence length="265" mass="28835">MNLLSVNQLSFAYPGQVPIFKRVSFNIRAGEILTLLGPNGVGKSTLLRCLLGLVPPASGNITLASTPLDRLSRQEIAHHLAYVPQDYHAASTLSVQDYLLTARAAYLRPFQTPGPTEIALVQHYLQRFRLADLATIPFVSLSGGQQQLIAIIHGLVQQPRVLVLDEPMAALDLGRQAELITLFKKIAAKGMAIILTTHLPDHAFMLGGQVGLFTNDQQVVVGSQDALLTQEKLTAVYQTPLSVVYLPKLGRYSCQLALSTNKSTD</sequence>
<dbReference type="EMBL" id="AZGE01000008">
    <property type="protein sequence ID" value="KRM15729.1"/>
    <property type="molecule type" value="Genomic_DNA"/>
</dbReference>
<accession>A0A0R1WD01</accession>
<evidence type="ECO:0000256" key="2">
    <source>
        <dbReference type="ARBA" id="ARBA00022448"/>
    </source>
</evidence>
<comment type="similarity">
    <text evidence="1">Belongs to the ABC transporter superfamily.</text>
</comment>
<protein>
    <submittedName>
        <fullName evidence="6">ABC transporter, ATP-binding protein</fullName>
    </submittedName>
</protein>
<evidence type="ECO:0000313" key="6">
    <source>
        <dbReference type="EMBL" id="KRM15729.1"/>
    </source>
</evidence>
<evidence type="ECO:0000259" key="5">
    <source>
        <dbReference type="PROSITE" id="PS50893"/>
    </source>
</evidence>
<dbReference type="Proteomes" id="UP000050973">
    <property type="component" value="Unassembled WGS sequence"/>
</dbReference>
<dbReference type="SUPFAM" id="SSF52540">
    <property type="entry name" value="P-loop containing nucleoside triphosphate hydrolases"/>
    <property type="match status" value="1"/>
</dbReference>
<keyword evidence="4 6" id="KW-0067">ATP-binding</keyword>
<feature type="domain" description="ABC transporter" evidence="5">
    <location>
        <begin position="4"/>
        <end position="240"/>
    </location>
</feature>